<dbReference type="Proteomes" id="UP000297053">
    <property type="component" value="Chromosome"/>
</dbReference>
<evidence type="ECO:0000313" key="1">
    <source>
        <dbReference type="EMBL" id="QCD66501.1"/>
    </source>
</evidence>
<gene>
    <name evidence="1" type="ORF">E5139_12900</name>
</gene>
<sequence>MDELDVSDGFDVHDYRHGLKLLKEDRETMALENRAEFACPACGESFEKLFVSRRRENTFGNPDSPICLVRTDERLLLLTH</sequence>
<accession>A0A4D6KK65</accession>
<reference evidence="1 2" key="1">
    <citation type="submission" date="2019-04" db="EMBL/GenBank/DDBJ databases">
        <title>Complete genome sequence of Arthrobacter sp. ZXY-2 associated with effective atrazine degradation and salt adaptation.</title>
        <authorList>
            <person name="Zhao X."/>
        </authorList>
    </citation>
    <scope>NUCLEOTIDE SEQUENCE [LARGE SCALE GENOMIC DNA]</scope>
    <source>
        <strain evidence="2">ZP60</strain>
    </source>
</reference>
<evidence type="ECO:0000313" key="2">
    <source>
        <dbReference type="Proteomes" id="UP000297053"/>
    </source>
</evidence>
<keyword evidence="1" id="KW-0969">Cilium</keyword>
<name>A0A4D6KK65_9EURY</name>
<dbReference type="AlphaFoldDB" id="A0A4D6KK65"/>
<dbReference type="KEGG" id="halz:E5139_12900"/>
<dbReference type="GeneID" id="42179854"/>
<protein>
    <submittedName>
        <fullName evidence="1">Flagella cluster protein</fullName>
    </submittedName>
</protein>
<dbReference type="EMBL" id="CP039375">
    <property type="protein sequence ID" value="QCD66501.1"/>
    <property type="molecule type" value="Genomic_DNA"/>
</dbReference>
<organism evidence="1 2">
    <name type="scientific">Halomicrobium mukohataei</name>
    <dbReference type="NCBI Taxonomy" id="57705"/>
    <lineage>
        <taxon>Archaea</taxon>
        <taxon>Methanobacteriati</taxon>
        <taxon>Methanobacteriota</taxon>
        <taxon>Stenosarchaea group</taxon>
        <taxon>Halobacteria</taxon>
        <taxon>Halobacteriales</taxon>
        <taxon>Haloarculaceae</taxon>
        <taxon>Halomicrobium</taxon>
    </lineage>
</organism>
<dbReference type="OMA" id="NDGARFC"/>
<keyword evidence="1" id="KW-0966">Cell projection</keyword>
<dbReference type="Pfam" id="PF24110">
    <property type="entry name" value="DUF7385"/>
    <property type="match status" value="1"/>
</dbReference>
<reference evidence="1 2" key="2">
    <citation type="submission" date="2019-04" db="EMBL/GenBank/DDBJ databases">
        <authorList>
            <person name="Yang S."/>
            <person name="Wei W."/>
        </authorList>
    </citation>
    <scope>NUCLEOTIDE SEQUENCE [LARGE SCALE GENOMIC DNA]</scope>
    <source>
        <strain evidence="2">ZP60</strain>
    </source>
</reference>
<dbReference type="InterPro" id="IPR055809">
    <property type="entry name" value="DUF7385"/>
</dbReference>
<dbReference type="RefSeq" id="WP_015762912.1">
    <property type="nucleotide sequence ID" value="NZ_CP039375.1"/>
</dbReference>
<proteinExistence type="predicted"/>
<keyword evidence="1" id="KW-0282">Flagellum</keyword>